<name>A0A412AZA1_9FIRM</name>
<dbReference type="EMBL" id="QRTC01000008">
    <property type="protein sequence ID" value="RGQ43056.1"/>
    <property type="molecule type" value="Genomic_DNA"/>
</dbReference>
<organism evidence="1 2">
    <name type="scientific">[Clostridium] leptum</name>
    <dbReference type="NCBI Taxonomy" id="1535"/>
    <lineage>
        <taxon>Bacteria</taxon>
        <taxon>Bacillati</taxon>
        <taxon>Bacillota</taxon>
        <taxon>Clostridia</taxon>
        <taxon>Eubacteriales</taxon>
        <taxon>Oscillospiraceae</taxon>
        <taxon>Oscillospiraceae incertae sedis</taxon>
    </lineage>
</organism>
<proteinExistence type="predicted"/>
<comment type="caution">
    <text evidence="1">The sequence shown here is derived from an EMBL/GenBank/DDBJ whole genome shotgun (WGS) entry which is preliminary data.</text>
</comment>
<evidence type="ECO:0000313" key="1">
    <source>
        <dbReference type="EMBL" id="RGQ43056.1"/>
    </source>
</evidence>
<reference evidence="1 2" key="1">
    <citation type="submission" date="2018-08" db="EMBL/GenBank/DDBJ databases">
        <title>A genome reference for cultivated species of the human gut microbiota.</title>
        <authorList>
            <person name="Zou Y."/>
            <person name="Xue W."/>
            <person name="Luo G."/>
        </authorList>
    </citation>
    <scope>NUCLEOTIDE SEQUENCE [LARGE SCALE GENOMIC DNA]</scope>
    <source>
        <strain evidence="1 2">AF28-26</strain>
    </source>
</reference>
<sequence>MQGGAFFVSSGFPALLVVTFVKAFSPECSLVLMIAFQDGLEYACVAQKGKTNEKGARKEWS</sequence>
<dbReference type="AlphaFoldDB" id="A0A412AZA1"/>
<gene>
    <name evidence="1" type="ORF">DWY99_03425</name>
</gene>
<evidence type="ECO:0000313" key="2">
    <source>
        <dbReference type="Proteomes" id="UP000284751"/>
    </source>
</evidence>
<accession>A0A412AZA1</accession>
<protein>
    <submittedName>
        <fullName evidence="1">Uncharacterized protein</fullName>
    </submittedName>
</protein>
<dbReference type="Proteomes" id="UP000284751">
    <property type="component" value="Unassembled WGS sequence"/>
</dbReference>